<accession>A0A1U7M3S5</accession>
<dbReference type="OrthoDB" id="2678391at2"/>
<gene>
    <name evidence="1" type="ORF">TICRE_20770</name>
</gene>
<evidence type="ECO:0008006" key="3">
    <source>
        <dbReference type="Google" id="ProtNLM"/>
    </source>
</evidence>
<dbReference type="EMBL" id="LTDM01000053">
    <property type="protein sequence ID" value="OLS01935.1"/>
    <property type="molecule type" value="Genomic_DNA"/>
</dbReference>
<reference evidence="1 2" key="1">
    <citation type="submission" date="2016-02" db="EMBL/GenBank/DDBJ databases">
        <title>Genome sequence of Tissierella creatinophila DSM 6911.</title>
        <authorList>
            <person name="Poehlein A."/>
            <person name="Daniel R."/>
        </authorList>
    </citation>
    <scope>NUCLEOTIDE SEQUENCE [LARGE SCALE GENOMIC DNA]</scope>
    <source>
        <strain evidence="1 2">DSM 6911</strain>
    </source>
</reference>
<organism evidence="1 2">
    <name type="scientific">Tissierella creatinophila DSM 6911</name>
    <dbReference type="NCBI Taxonomy" id="1123403"/>
    <lineage>
        <taxon>Bacteria</taxon>
        <taxon>Bacillati</taxon>
        <taxon>Bacillota</taxon>
        <taxon>Tissierellia</taxon>
        <taxon>Tissierellales</taxon>
        <taxon>Tissierellaceae</taxon>
        <taxon>Tissierella</taxon>
    </lineage>
</organism>
<protein>
    <recommendedName>
        <fullName evidence="3">Apea-like HEPN domain-containing protein</fullName>
    </recommendedName>
</protein>
<name>A0A1U7M3S5_TISCR</name>
<dbReference type="RefSeq" id="WP_075727769.1">
    <property type="nucleotide sequence ID" value="NZ_LTDM01000053.1"/>
</dbReference>
<keyword evidence="2" id="KW-1185">Reference proteome</keyword>
<comment type="caution">
    <text evidence="1">The sequence shown here is derived from an EMBL/GenBank/DDBJ whole genome shotgun (WGS) entry which is preliminary data.</text>
</comment>
<dbReference type="Proteomes" id="UP000186112">
    <property type="component" value="Unassembled WGS sequence"/>
</dbReference>
<evidence type="ECO:0000313" key="1">
    <source>
        <dbReference type="EMBL" id="OLS01935.1"/>
    </source>
</evidence>
<sequence length="587" mass="68509">MTALVDFLVVNNTQSGDNDWFAYTKNIINNLLDKKLITQLVTNQSSLDFASSSPIMSIEENIFIINFIYSKDGHDTHWKLEFEFGTFNSSNQLQITIYSNDYKLGINDNYLEQLKLFIKKIIKSDWEKIVWLMDKDSEMLSIELYPSIYRVENLARQLINEVMIKEYGIEWWNVYVPAYIRDKHRSRLRGYKSVVPGFANVDERLMSIDIGDLISIFMLQEKKWKPIFNNEVSQLLNGHSEIKLEKLKKILSEQMHTTKDLWTDQFSKYLSNSFIENLKEFELNRNHVVHNKLIDRAAYTTILSSIHTVEEELKFGLKKVSEHIISSEQRGIISEQLEMERQEQEAALHEIMVSEAGVEIRSSEEILDLFDEYLYNFHSEFQANLRFRNDIEISDYQNIISSSDIGILFEVKYKINDEIAIVSYSIESITESQGDESSINILVQLGKESYSKQIRYINGEVSFNSYQGNYMPERQDEFYISDVDELTEGLMDFIETHFENMRECIDSEMFSIIKDGGQNPLAEIPCWECGEDYICVDENYGIFGQCLNCGEMNEIAICSRCECLFEGNSNEEEPVFCDNCLDYFESQ</sequence>
<evidence type="ECO:0000313" key="2">
    <source>
        <dbReference type="Proteomes" id="UP000186112"/>
    </source>
</evidence>
<proteinExistence type="predicted"/>
<dbReference type="AlphaFoldDB" id="A0A1U7M3S5"/>